<gene>
    <name evidence="2" type="ORF">BV95_02595</name>
</gene>
<proteinExistence type="predicted"/>
<sequence length="62" mass="6617">MGPQALESRAARRHDGHAVDQQHGGQGDGAGDIVRFVKGHVQQGDDAQLAQQDQRPEAGDMD</sequence>
<dbReference type="Proteomes" id="UP000028411">
    <property type="component" value="Unassembled WGS sequence"/>
</dbReference>
<reference evidence="2 3" key="1">
    <citation type="submission" date="2014-02" db="EMBL/GenBank/DDBJ databases">
        <title>Whole genome sequence of Sphingobium chlorophenolicum NBRC 16172.</title>
        <authorList>
            <person name="Gan H.M."/>
            <person name="Gan H.Y."/>
            <person name="Chew T.H."/>
            <person name="Savka M.A."/>
        </authorList>
    </citation>
    <scope>NUCLEOTIDE SEQUENCE [LARGE SCALE GENOMIC DNA]</scope>
    <source>
        <strain evidence="2 3">NBRC 16172</strain>
    </source>
</reference>
<name>A0A081RCZ8_SPHCR</name>
<protein>
    <submittedName>
        <fullName evidence="2">Uncharacterized protein</fullName>
    </submittedName>
</protein>
<feature type="region of interest" description="Disordered" evidence="1">
    <location>
        <begin position="1"/>
        <end position="62"/>
    </location>
</feature>
<accession>A0A081RCZ8</accession>
<organism evidence="2 3">
    <name type="scientific">Sphingobium chlorophenolicum</name>
    <dbReference type="NCBI Taxonomy" id="46429"/>
    <lineage>
        <taxon>Bacteria</taxon>
        <taxon>Pseudomonadati</taxon>
        <taxon>Pseudomonadota</taxon>
        <taxon>Alphaproteobacteria</taxon>
        <taxon>Sphingomonadales</taxon>
        <taxon>Sphingomonadaceae</taxon>
        <taxon>Sphingobium</taxon>
    </lineage>
</organism>
<evidence type="ECO:0000313" key="3">
    <source>
        <dbReference type="Proteomes" id="UP000028411"/>
    </source>
</evidence>
<feature type="compositionally biased region" description="Low complexity" evidence="1">
    <location>
        <begin position="42"/>
        <end position="53"/>
    </location>
</feature>
<dbReference type="EMBL" id="JFHR01000029">
    <property type="protein sequence ID" value="KEQ53071.1"/>
    <property type="molecule type" value="Genomic_DNA"/>
</dbReference>
<dbReference type="AlphaFoldDB" id="A0A081RCZ8"/>
<comment type="caution">
    <text evidence="2">The sequence shown here is derived from an EMBL/GenBank/DDBJ whole genome shotgun (WGS) entry which is preliminary data.</text>
</comment>
<evidence type="ECO:0000313" key="2">
    <source>
        <dbReference type="EMBL" id="KEQ53071.1"/>
    </source>
</evidence>
<evidence type="ECO:0000256" key="1">
    <source>
        <dbReference type="SAM" id="MobiDB-lite"/>
    </source>
</evidence>